<comment type="caution">
    <text evidence="8">The sequence shown here is derived from an EMBL/GenBank/DDBJ whole genome shotgun (WGS) entry which is preliminary data.</text>
</comment>
<organism evidence="8 9">
    <name type="scientific">Perkinsus olseni</name>
    <name type="common">Perkinsus atlanticus</name>
    <dbReference type="NCBI Taxonomy" id="32597"/>
    <lineage>
        <taxon>Eukaryota</taxon>
        <taxon>Sar</taxon>
        <taxon>Alveolata</taxon>
        <taxon>Perkinsozoa</taxon>
        <taxon>Perkinsea</taxon>
        <taxon>Perkinsida</taxon>
        <taxon>Perkinsidae</taxon>
        <taxon>Perkinsus</taxon>
    </lineage>
</organism>
<accession>A0A7J6SN44</accession>
<keyword evidence="4" id="KW-0067">ATP-binding</keyword>
<dbReference type="SUPFAM" id="SSF52540">
    <property type="entry name" value="P-loop containing nucleoside triphosphate hydrolases"/>
    <property type="match status" value="1"/>
</dbReference>
<evidence type="ECO:0000256" key="6">
    <source>
        <dbReference type="PROSITE-ProRule" id="PRU00283"/>
    </source>
</evidence>
<keyword evidence="5" id="KW-0175">Coiled coil</keyword>
<dbReference type="GO" id="GO:0051231">
    <property type="term" value="P:spindle elongation"/>
    <property type="evidence" value="ECO:0007669"/>
    <property type="project" value="TreeGrafter"/>
</dbReference>
<evidence type="ECO:0000259" key="7">
    <source>
        <dbReference type="PROSITE" id="PS50067"/>
    </source>
</evidence>
<dbReference type="PANTHER" id="PTHR47969:SF15">
    <property type="entry name" value="CHROMOSOME-ASSOCIATED KINESIN KIF4A-RELATED"/>
    <property type="match status" value="1"/>
</dbReference>
<evidence type="ECO:0000313" key="9">
    <source>
        <dbReference type="Proteomes" id="UP000553632"/>
    </source>
</evidence>
<gene>
    <name evidence="8" type="primary">KIF21B_2</name>
    <name evidence="8" type="ORF">FOZ63_009389</name>
</gene>
<dbReference type="InterPro" id="IPR036961">
    <property type="entry name" value="Kinesin_motor_dom_sf"/>
</dbReference>
<dbReference type="GO" id="GO:0007052">
    <property type="term" value="P:mitotic spindle organization"/>
    <property type="evidence" value="ECO:0007669"/>
    <property type="project" value="TreeGrafter"/>
</dbReference>
<keyword evidence="2" id="KW-0963">Cytoplasm</keyword>
<reference evidence="8 9" key="1">
    <citation type="submission" date="2020-04" db="EMBL/GenBank/DDBJ databases">
        <title>Perkinsus olseni comparative genomics.</title>
        <authorList>
            <person name="Bogema D.R."/>
        </authorList>
    </citation>
    <scope>NUCLEOTIDE SEQUENCE [LARGE SCALE GENOMIC DNA]</scope>
    <source>
        <strain evidence="8 9">ATCC PRA-207</strain>
    </source>
</reference>
<dbReference type="AlphaFoldDB" id="A0A7J6SN44"/>
<name>A0A7J6SN44_PEROL</name>
<dbReference type="InterPro" id="IPR027640">
    <property type="entry name" value="Kinesin-like_fam"/>
</dbReference>
<evidence type="ECO:0000256" key="3">
    <source>
        <dbReference type="ARBA" id="ARBA00022741"/>
    </source>
</evidence>
<dbReference type="InterPro" id="IPR019821">
    <property type="entry name" value="Kinesin_motor_CS"/>
</dbReference>
<feature type="domain" description="Kinesin motor" evidence="7">
    <location>
        <begin position="1"/>
        <end position="153"/>
    </location>
</feature>
<keyword evidence="3" id="KW-0547">Nucleotide-binding</keyword>
<evidence type="ECO:0000256" key="4">
    <source>
        <dbReference type="ARBA" id="ARBA00022840"/>
    </source>
</evidence>
<dbReference type="Proteomes" id="UP000553632">
    <property type="component" value="Unassembled WGS sequence"/>
</dbReference>
<dbReference type="GO" id="GO:0005875">
    <property type="term" value="C:microtubule associated complex"/>
    <property type="evidence" value="ECO:0007669"/>
    <property type="project" value="TreeGrafter"/>
</dbReference>
<dbReference type="EMBL" id="JABANO010016914">
    <property type="protein sequence ID" value="KAF4734364.1"/>
    <property type="molecule type" value="Genomic_DNA"/>
</dbReference>
<dbReference type="Gene3D" id="3.40.850.10">
    <property type="entry name" value="Kinesin motor domain"/>
    <property type="match status" value="1"/>
</dbReference>
<dbReference type="Pfam" id="PF00225">
    <property type="entry name" value="Kinesin"/>
    <property type="match status" value="1"/>
</dbReference>
<dbReference type="GO" id="GO:0005737">
    <property type="term" value="C:cytoplasm"/>
    <property type="evidence" value="ECO:0007669"/>
    <property type="project" value="UniProtKB-SubCell"/>
</dbReference>
<sequence length="153" mass="15793">MNSQSSRSHAIFTIGMVVRTHSDPPGSDDGAPAGECSYRVAKFHFVDLAGSERIKRTMATGNRMREGIHINSGLLALGNVICALSSAMEGGTSTTTAGVAFNATDSTGGSAASGQSHIPYRDSKLTRILQDSLGGNSRTVMIACVSPAAADFA</sequence>
<dbReference type="PROSITE" id="PS50067">
    <property type="entry name" value="KINESIN_MOTOR_2"/>
    <property type="match status" value="1"/>
</dbReference>
<feature type="non-terminal residue" evidence="8">
    <location>
        <position position="1"/>
    </location>
</feature>
<dbReference type="InterPro" id="IPR001752">
    <property type="entry name" value="Kinesin_motor_dom"/>
</dbReference>
<comment type="similarity">
    <text evidence="6">Belongs to the TRAFAC class myosin-kinesin ATPase superfamily. Kinesin family.</text>
</comment>
<comment type="subcellular location">
    <subcellularLocation>
        <location evidence="1">Cytoplasm</location>
    </subcellularLocation>
</comment>
<dbReference type="GO" id="GO:0008017">
    <property type="term" value="F:microtubule binding"/>
    <property type="evidence" value="ECO:0007669"/>
    <property type="project" value="InterPro"/>
</dbReference>
<proteinExistence type="inferred from homology"/>
<dbReference type="SMART" id="SM00129">
    <property type="entry name" value="KISc"/>
    <property type="match status" value="1"/>
</dbReference>
<dbReference type="GO" id="GO:0007018">
    <property type="term" value="P:microtubule-based movement"/>
    <property type="evidence" value="ECO:0007669"/>
    <property type="project" value="InterPro"/>
</dbReference>
<evidence type="ECO:0000313" key="8">
    <source>
        <dbReference type="EMBL" id="KAF4734364.1"/>
    </source>
</evidence>
<dbReference type="OMA" id="ACCLTER"/>
<dbReference type="PRINTS" id="PR00380">
    <property type="entry name" value="KINESINHEAVY"/>
</dbReference>
<protein>
    <submittedName>
        <fullName evidence="8">Kinesin-like protein kif21b</fullName>
    </submittedName>
</protein>
<evidence type="ECO:0000256" key="1">
    <source>
        <dbReference type="ARBA" id="ARBA00004496"/>
    </source>
</evidence>
<evidence type="ECO:0000256" key="2">
    <source>
        <dbReference type="ARBA" id="ARBA00022490"/>
    </source>
</evidence>
<dbReference type="PROSITE" id="PS00411">
    <property type="entry name" value="KINESIN_MOTOR_1"/>
    <property type="match status" value="1"/>
</dbReference>
<dbReference type="InterPro" id="IPR027417">
    <property type="entry name" value="P-loop_NTPase"/>
</dbReference>
<evidence type="ECO:0000256" key="5">
    <source>
        <dbReference type="ARBA" id="ARBA00023054"/>
    </source>
</evidence>
<comment type="caution">
    <text evidence="6">Lacks conserved residue(s) required for the propagation of feature annotation.</text>
</comment>
<dbReference type="GO" id="GO:0005524">
    <property type="term" value="F:ATP binding"/>
    <property type="evidence" value="ECO:0007669"/>
    <property type="project" value="UniProtKB-KW"/>
</dbReference>
<keyword evidence="9" id="KW-1185">Reference proteome</keyword>
<dbReference type="GO" id="GO:0003777">
    <property type="term" value="F:microtubule motor activity"/>
    <property type="evidence" value="ECO:0007669"/>
    <property type="project" value="InterPro"/>
</dbReference>
<dbReference type="PANTHER" id="PTHR47969">
    <property type="entry name" value="CHROMOSOME-ASSOCIATED KINESIN KIF4A-RELATED"/>
    <property type="match status" value="1"/>
</dbReference>